<evidence type="ECO:0000313" key="1">
    <source>
        <dbReference type="EMBL" id="MEE4546078.1"/>
    </source>
</evidence>
<dbReference type="EMBL" id="JAZEWV010000039">
    <property type="protein sequence ID" value="MEE4546078.1"/>
    <property type="molecule type" value="Genomic_DNA"/>
</dbReference>
<sequence>MGMSLLYEVLEPLPDAHAALARARGLLAEFADYAEPPYSPDLGPVVTADQFRHSLRYFSRGWFTPRSGGPFPPEGLPEFWALLHRTNTLLGGDTYAVEVALHPDMADLWPLIEAWELELQLPFAVTPPFARTTEDGCTEEELDAMVAALGPLGFDVAWYADLRGLPSTKLCGVHLALNSAWTSQCTEPAPGSHAVYLSVGTRNHATQDAWLAATGLRLGPPLTGW</sequence>
<comment type="caution">
    <text evidence="1">The sequence shown here is derived from an EMBL/GenBank/DDBJ whole genome shotgun (WGS) entry which is preliminary data.</text>
</comment>
<protein>
    <submittedName>
        <fullName evidence="1">Uncharacterized protein</fullName>
    </submittedName>
</protein>
<organism evidence="1 2">
    <name type="scientific">Actinacidiphila polyblastidii</name>
    <dbReference type="NCBI Taxonomy" id="3110430"/>
    <lineage>
        <taxon>Bacteria</taxon>
        <taxon>Bacillati</taxon>
        <taxon>Actinomycetota</taxon>
        <taxon>Actinomycetes</taxon>
        <taxon>Kitasatosporales</taxon>
        <taxon>Streptomycetaceae</taxon>
        <taxon>Actinacidiphila</taxon>
    </lineage>
</organism>
<reference evidence="1 2" key="1">
    <citation type="submission" date="2023-12" db="EMBL/GenBank/DDBJ databases">
        <title>Streptomyces sp. V4-01.</title>
        <authorList>
            <person name="Somphong A."/>
            <person name="Phongsopitanun W."/>
        </authorList>
    </citation>
    <scope>NUCLEOTIDE SEQUENCE [LARGE SCALE GENOMIC DNA]</scope>
    <source>
        <strain evidence="1 2">V4-01</strain>
    </source>
</reference>
<evidence type="ECO:0000313" key="2">
    <source>
        <dbReference type="Proteomes" id="UP001344658"/>
    </source>
</evidence>
<dbReference type="RefSeq" id="WP_330799783.1">
    <property type="nucleotide sequence ID" value="NZ_JAZEWV010000039.1"/>
</dbReference>
<gene>
    <name evidence="1" type="ORF">V2S66_29440</name>
</gene>
<accession>A0ABU7PJR4</accession>
<proteinExistence type="predicted"/>
<name>A0ABU7PJR4_9ACTN</name>
<dbReference type="Proteomes" id="UP001344658">
    <property type="component" value="Unassembled WGS sequence"/>
</dbReference>
<keyword evidence="2" id="KW-1185">Reference proteome</keyword>